<dbReference type="RefSeq" id="WP_330199711.1">
    <property type="nucleotide sequence ID" value="NZ_JAZDRP010000008.1"/>
</dbReference>
<proteinExistence type="predicted"/>
<dbReference type="Proteomes" id="UP001354971">
    <property type="component" value="Unassembled WGS sequence"/>
</dbReference>
<organism evidence="1 2">
    <name type="scientific">Hyphobacterium lacteum</name>
    <dbReference type="NCBI Taxonomy" id="3116575"/>
    <lineage>
        <taxon>Bacteria</taxon>
        <taxon>Pseudomonadati</taxon>
        <taxon>Pseudomonadota</taxon>
        <taxon>Alphaproteobacteria</taxon>
        <taxon>Maricaulales</taxon>
        <taxon>Maricaulaceae</taxon>
        <taxon>Hyphobacterium</taxon>
    </lineage>
</organism>
<reference evidence="1 2" key="1">
    <citation type="submission" date="2024-01" db="EMBL/GenBank/DDBJ databases">
        <title>Hyphobacterium bacterium isolated from marine sediment.</title>
        <authorList>
            <person name="Zhao S."/>
        </authorList>
    </citation>
    <scope>NUCLEOTIDE SEQUENCE [LARGE SCALE GENOMIC DNA]</scope>
    <source>
        <strain evidence="2">HN65</strain>
    </source>
</reference>
<sequence>MAVQTNLTKLVDLAKEKSSERRRELLREVTDHFFEAPPESASPAFAEYDGVLSRLAADTAQDAREELARRFADAPEAPHGLVMQLARDVIEVAAPILQKSTALTEADLLAIAEESGGSHLKAISERETVSAAVSDTLVRRGDDEVVATLVKNRGANISRKAFETITERAETNPDLHAPLVDRQEMPADLLNDLMTVVETRLRDRILQRFDEIDPEELQKAIDASHSRLEARMSNDKDVDEGKRYINAMKLRRQLDGALLIRLLRENQMVRCAAGLAALAEVDFMTARRALESPSIDPLCLVCRAGGLDRTLFVTLAVLRNAGKGDALRDAKEFGRIFDELSEHEAQRAMRFMMLRKNAKAA</sequence>
<comment type="caution">
    <text evidence="1">The sequence shown here is derived from an EMBL/GenBank/DDBJ whole genome shotgun (WGS) entry which is preliminary data.</text>
</comment>
<protein>
    <submittedName>
        <fullName evidence="1">DUF2336 domain-containing protein</fullName>
    </submittedName>
</protein>
<dbReference type="InterPro" id="IPR019285">
    <property type="entry name" value="DUF2336"/>
</dbReference>
<name>A0ABU7LT26_9PROT</name>
<evidence type="ECO:0000313" key="1">
    <source>
        <dbReference type="EMBL" id="MEE2527047.1"/>
    </source>
</evidence>
<accession>A0ABU7LT26</accession>
<dbReference type="Pfam" id="PF10098">
    <property type="entry name" value="DUF2336"/>
    <property type="match status" value="1"/>
</dbReference>
<evidence type="ECO:0000313" key="2">
    <source>
        <dbReference type="Proteomes" id="UP001354971"/>
    </source>
</evidence>
<keyword evidence="2" id="KW-1185">Reference proteome</keyword>
<dbReference type="EMBL" id="JAZDRP010000008">
    <property type="protein sequence ID" value="MEE2527047.1"/>
    <property type="molecule type" value="Genomic_DNA"/>
</dbReference>
<gene>
    <name evidence="1" type="ORF">V0U79_11770</name>
</gene>